<keyword evidence="1" id="KW-0150">Chloroplast</keyword>
<sequence>MILMLYHTAFRRVVNEPYNIGRRFLLFLLFPHYQTPFSLHERSKYHFSLAEKSIYEVIVSTHSYWILAI</sequence>
<protein>
    <submittedName>
        <fullName evidence="1">ORF69d</fullName>
    </submittedName>
</protein>
<geneLocation type="chloroplast" evidence="1"/>
<organism evidence="1">
    <name type="scientific">Pinus koraiensis</name>
    <name type="common">Korean pine</name>
    <dbReference type="NCBI Taxonomy" id="88728"/>
    <lineage>
        <taxon>Eukaryota</taxon>
        <taxon>Viridiplantae</taxon>
        <taxon>Streptophyta</taxon>
        <taxon>Embryophyta</taxon>
        <taxon>Tracheophyta</taxon>
        <taxon>Spermatophyta</taxon>
        <taxon>Pinopsida</taxon>
        <taxon>Pinidae</taxon>
        <taxon>Conifers I</taxon>
        <taxon>Pinales</taxon>
        <taxon>Pinaceae</taxon>
        <taxon>Pinus</taxon>
        <taxon>Pinus subgen. Strobus</taxon>
    </lineage>
</organism>
<reference evidence="1" key="1">
    <citation type="submission" date="2007-04" db="EMBL/GenBank/DDBJ databases">
        <authorList>
            <person name="Noh E.W."/>
            <person name="Lee J.S."/>
            <person name="Choi Y.I."/>
            <person name="Han M.S."/>
            <person name="Yi Y.S."/>
            <person name="Han S.U."/>
        </authorList>
    </citation>
    <scope>NUCLEOTIDE SEQUENCE</scope>
</reference>
<accession>Q85WZ1</accession>
<dbReference type="RefSeq" id="NP_817231.1">
    <property type="nucleotide sequence ID" value="NC_004677.2"/>
</dbReference>
<proteinExistence type="predicted"/>
<evidence type="ECO:0000313" key="1">
    <source>
        <dbReference type="EMBL" id="AAO74078.1"/>
    </source>
</evidence>
<dbReference type="GeneID" id="5048406"/>
<name>Q85WZ1_PINKO</name>
<keyword evidence="1" id="KW-0934">Plastid</keyword>
<dbReference type="EMBL" id="AY228468">
    <property type="protein sequence ID" value="AAO74078.1"/>
    <property type="molecule type" value="Genomic_DNA"/>
</dbReference>
<dbReference type="AlphaFoldDB" id="Q85WZ1"/>